<accession>A0A0F7UAN0</accession>
<feature type="region of interest" description="Disordered" evidence="1">
    <location>
        <begin position="1"/>
        <end position="51"/>
    </location>
</feature>
<reference evidence="3" key="1">
    <citation type="journal article" date="2015" name="PLoS ONE">
        <title>Comprehensive Evaluation of Toxoplasma gondii VEG and Neospora caninum LIV Genomes with Tachyzoite Stage Transcriptome and Proteome Defines Novel Transcript Features.</title>
        <authorList>
            <person name="Ramaprasad A."/>
            <person name="Mourier T."/>
            <person name="Naeem R."/>
            <person name="Malas T.B."/>
            <person name="Moussa E."/>
            <person name="Panigrahi A."/>
            <person name="Vermont S.J."/>
            <person name="Otto T.D."/>
            <person name="Wastling J."/>
            <person name="Pain A."/>
        </authorList>
    </citation>
    <scope>NUCLEOTIDE SEQUENCE</scope>
    <source>
        <strain evidence="3">Liverpool</strain>
    </source>
</reference>
<sequence length="828" mass="90594">MGRTAVPSIPFRGNETRVKGKNKKLETRSRIRERQPAQHGHEGHVSAEQPEAWQRYPLKQRRFQALSPRRSSLFQPARVAGSPASSWVPKLPARYPDCVQIPSCIPHLTRAAPRAESGRKEERGSLVAAVATQPRRPSLSSFLLFLCLFFTFGADGPHRSDASVAFATASLSDAPSENDESPLRSEGSTGPSECPAAPSGTYLSIDMAKPVCNKPSLSCPSPSPSPSSSSSFSFPSFTEEGKILDGPCARRFSLPREGGRDEVGFIWPFRDAPFLLEKRPLRMQPPVHFIGLLPMHPRGKSQAFSTLSPSVLVVTCTRGGDIALFPADGDRAPLATAATSHAFPVTAFAAFHRPQEDSFVATLDLSGELRILSVSTSIASVADCSHQEKGHRPPAGDASSGCSPEHLGFQEKVGRFLSLRPAAKLELDLVVHHAFLSSSSERTITNFLVISHKGEKLFLVADSQGWVTILSRAGTLRRRVKVAEEAGGVTHVVHCSGVVVFSTTRTFAVFSVATMDVSGAIGTVDARSPIASLAIDPTRQTRLAVALEDGQILYYDLKKASLLHKFPSSSRVPTRLIFTKEMIFALSVDEGNDSFLLAFDLREAEAPRASIAFDPPAGAFRPADRFLLENFQTGAVASFFRFGETSLLAVVSRRGDEIRLFEPLSRQGLPPEEEPWFNFRLPILVLALIAVLLFRLFRTNRLSFQRTADTDFFRGKSEWKGGRHGSENFPNLREDFSRLLAKARGSTARRRSSSSLLERSTGGRFPREKRRRFFHADGASSSSERNRRWGRQTHAQGGFFTAHAGGGSQPEQDIFGGRVAPRCSSDSD</sequence>
<dbReference type="InterPro" id="IPR036322">
    <property type="entry name" value="WD40_repeat_dom_sf"/>
</dbReference>
<dbReference type="Gene3D" id="2.130.10.10">
    <property type="entry name" value="YVTN repeat-like/Quinoprotein amine dehydrogenase"/>
    <property type="match status" value="1"/>
</dbReference>
<feature type="region of interest" description="Disordered" evidence="1">
    <location>
        <begin position="215"/>
        <end position="234"/>
    </location>
</feature>
<dbReference type="SUPFAM" id="SSF50978">
    <property type="entry name" value="WD40 repeat-like"/>
    <property type="match status" value="1"/>
</dbReference>
<protein>
    <recommendedName>
        <fullName evidence="4">Transmembrane protein</fullName>
    </recommendedName>
</protein>
<dbReference type="InterPro" id="IPR015943">
    <property type="entry name" value="WD40/YVTN_repeat-like_dom_sf"/>
</dbReference>
<keyword evidence="2" id="KW-0472">Membrane</keyword>
<name>A0A0F7UAN0_NEOCL</name>
<gene>
    <name evidence="3" type="ORF">BN1204_015510</name>
</gene>
<feature type="transmembrane region" description="Helical" evidence="2">
    <location>
        <begin position="676"/>
        <end position="697"/>
    </location>
</feature>
<proteinExistence type="predicted"/>
<evidence type="ECO:0000256" key="2">
    <source>
        <dbReference type="SAM" id="Phobius"/>
    </source>
</evidence>
<evidence type="ECO:0000256" key="1">
    <source>
        <dbReference type="SAM" id="MobiDB-lite"/>
    </source>
</evidence>
<keyword evidence="2" id="KW-0812">Transmembrane</keyword>
<dbReference type="AlphaFoldDB" id="A0A0F7UAN0"/>
<organism evidence="3">
    <name type="scientific">Neospora caninum (strain Liverpool)</name>
    <dbReference type="NCBI Taxonomy" id="572307"/>
    <lineage>
        <taxon>Eukaryota</taxon>
        <taxon>Sar</taxon>
        <taxon>Alveolata</taxon>
        <taxon>Apicomplexa</taxon>
        <taxon>Conoidasida</taxon>
        <taxon>Coccidia</taxon>
        <taxon>Eucoccidiorida</taxon>
        <taxon>Eimeriorina</taxon>
        <taxon>Sarcocystidae</taxon>
        <taxon>Neospora</taxon>
    </lineage>
</organism>
<dbReference type="EMBL" id="LN714480">
    <property type="protein sequence ID" value="CEL65715.1"/>
    <property type="molecule type" value="Genomic_DNA"/>
</dbReference>
<feature type="compositionally biased region" description="Basic and acidic residues" evidence="1">
    <location>
        <begin position="14"/>
        <end position="45"/>
    </location>
</feature>
<feature type="region of interest" description="Disordered" evidence="1">
    <location>
        <begin position="776"/>
        <end position="828"/>
    </location>
</feature>
<evidence type="ECO:0008006" key="4">
    <source>
        <dbReference type="Google" id="ProtNLM"/>
    </source>
</evidence>
<keyword evidence="2" id="KW-1133">Transmembrane helix</keyword>
<feature type="region of interest" description="Disordered" evidence="1">
    <location>
        <begin position="173"/>
        <end position="196"/>
    </location>
</feature>
<evidence type="ECO:0000313" key="3">
    <source>
        <dbReference type="EMBL" id="CEL65715.1"/>
    </source>
</evidence>